<sequence>MECGKLDNKNCLNGEQSLCYRTVCGDGQAETQISKSRFLAFVRRIRNDDEAARFIAEIKKQHRDANHYCAAYLFGAAGQGQRADDDGEPAGTAGKPILEVLKKTGIVDTAIVVARYFGGIKLGAGGLIRAYGQAASLGIQAAGLVDCILHTRVTTALPYELAGRVEKELRTRSYILERAVYLENVSFTVLVPAGEEIPFQTGMDDWTAGTAVSVIDGTAYVEVPVKVK</sequence>
<dbReference type="InterPro" id="IPR001498">
    <property type="entry name" value="Impact_N"/>
</dbReference>
<dbReference type="PANTHER" id="PTHR16301:SF20">
    <property type="entry name" value="IMPACT FAMILY MEMBER YIGZ"/>
    <property type="match status" value="1"/>
</dbReference>
<gene>
    <name evidence="4" type="ORF">LUCI_2219</name>
</gene>
<accession>A0A498R7M8</accession>
<evidence type="ECO:0000313" key="5">
    <source>
        <dbReference type="Proteomes" id="UP000277811"/>
    </source>
</evidence>
<keyword evidence="5" id="KW-1185">Reference proteome</keyword>
<dbReference type="InterPro" id="IPR023582">
    <property type="entry name" value="Impact"/>
</dbReference>
<dbReference type="Gene3D" id="3.30.230.30">
    <property type="entry name" value="Impact, N-terminal domain"/>
    <property type="match status" value="1"/>
</dbReference>
<dbReference type="InterPro" id="IPR035647">
    <property type="entry name" value="EFG_III/V"/>
</dbReference>
<dbReference type="EMBL" id="UPPP01000070">
    <property type="protein sequence ID" value="VBB06975.1"/>
    <property type="molecule type" value="Genomic_DNA"/>
</dbReference>
<feature type="domain" description="UPF0029" evidence="3">
    <location>
        <begin position="157"/>
        <end position="209"/>
    </location>
</feature>
<dbReference type="InterPro" id="IPR036956">
    <property type="entry name" value="Impact_N_sf"/>
</dbReference>
<protein>
    <recommendedName>
        <fullName evidence="6">Impact N-terminal domain-containing protein</fullName>
    </recommendedName>
</protein>
<dbReference type="AlphaFoldDB" id="A0A498R7M8"/>
<evidence type="ECO:0008006" key="6">
    <source>
        <dbReference type="Google" id="ProtNLM"/>
    </source>
</evidence>
<dbReference type="SUPFAM" id="SSF54211">
    <property type="entry name" value="Ribosomal protein S5 domain 2-like"/>
    <property type="match status" value="1"/>
</dbReference>
<dbReference type="Pfam" id="PF01205">
    <property type="entry name" value="Impact_N"/>
    <property type="match status" value="1"/>
</dbReference>
<name>A0A498R7M8_9FIRM</name>
<dbReference type="SUPFAM" id="SSF54980">
    <property type="entry name" value="EF-G C-terminal domain-like"/>
    <property type="match status" value="1"/>
</dbReference>
<dbReference type="PROSITE" id="PS00910">
    <property type="entry name" value="UPF0029"/>
    <property type="match status" value="1"/>
</dbReference>
<evidence type="ECO:0000313" key="4">
    <source>
        <dbReference type="EMBL" id="VBB06975.1"/>
    </source>
</evidence>
<feature type="domain" description="Impact N-terminal" evidence="2">
    <location>
        <begin position="35"/>
        <end position="136"/>
    </location>
</feature>
<evidence type="ECO:0000259" key="3">
    <source>
        <dbReference type="Pfam" id="PF09186"/>
    </source>
</evidence>
<dbReference type="InterPro" id="IPR015269">
    <property type="entry name" value="UPF0029_Impact_C"/>
</dbReference>
<proteinExistence type="inferred from homology"/>
<organism evidence="4 5">
    <name type="scientific">Lucifera butyrica</name>
    <dbReference type="NCBI Taxonomy" id="1351585"/>
    <lineage>
        <taxon>Bacteria</taxon>
        <taxon>Bacillati</taxon>
        <taxon>Bacillota</taxon>
        <taxon>Negativicutes</taxon>
        <taxon>Veillonellales</taxon>
        <taxon>Veillonellaceae</taxon>
        <taxon>Lucifera</taxon>
    </lineage>
</organism>
<dbReference type="GO" id="GO:0005737">
    <property type="term" value="C:cytoplasm"/>
    <property type="evidence" value="ECO:0007669"/>
    <property type="project" value="TreeGrafter"/>
</dbReference>
<dbReference type="PANTHER" id="PTHR16301">
    <property type="entry name" value="IMPACT-RELATED"/>
    <property type="match status" value="1"/>
</dbReference>
<dbReference type="InterPro" id="IPR020568">
    <property type="entry name" value="Ribosomal_Su5_D2-typ_SF"/>
</dbReference>
<dbReference type="Pfam" id="PF09186">
    <property type="entry name" value="DUF1949"/>
    <property type="match status" value="1"/>
</dbReference>
<evidence type="ECO:0000256" key="1">
    <source>
        <dbReference type="ARBA" id="ARBA00007665"/>
    </source>
</evidence>
<dbReference type="InterPro" id="IPR020569">
    <property type="entry name" value="UPF0029_Impact_CS"/>
</dbReference>
<evidence type="ECO:0000259" key="2">
    <source>
        <dbReference type="Pfam" id="PF01205"/>
    </source>
</evidence>
<dbReference type="GO" id="GO:0006446">
    <property type="term" value="P:regulation of translational initiation"/>
    <property type="evidence" value="ECO:0007669"/>
    <property type="project" value="TreeGrafter"/>
</dbReference>
<comment type="similarity">
    <text evidence="1">Belongs to the IMPACT family.</text>
</comment>
<dbReference type="RefSeq" id="WP_207857487.1">
    <property type="nucleotide sequence ID" value="NZ_UPPP01000070.1"/>
</dbReference>
<reference evidence="4 5" key="1">
    <citation type="submission" date="2018-06" db="EMBL/GenBank/DDBJ databases">
        <authorList>
            <person name="Strepis N."/>
        </authorList>
    </citation>
    <scope>NUCLEOTIDE SEQUENCE [LARGE SCALE GENOMIC DNA]</scope>
    <source>
        <strain evidence="4">LUCI</strain>
    </source>
</reference>
<dbReference type="Proteomes" id="UP000277811">
    <property type="component" value="Unassembled WGS sequence"/>
</dbReference>